<evidence type="ECO:0000313" key="6">
    <source>
        <dbReference type="Proteomes" id="UP000800200"/>
    </source>
</evidence>
<proteinExistence type="inferred from homology"/>
<keyword evidence="2 5" id="KW-0378">Hydrolase</keyword>
<organism evidence="5 6">
    <name type="scientific">Zopfia rhizophila CBS 207.26</name>
    <dbReference type="NCBI Taxonomy" id="1314779"/>
    <lineage>
        <taxon>Eukaryota</taxon>
        <taxon>Fungi</taxon>
        <taxon>Dikarya</taxon>
        <taxon>Ascomycota</taxon>
        <taxon>Pezizomycotina</taxon>
        <taxon>Dothideomycetes</taxon>
        <taxon>Dothideomycetes incertae sedis</taxon>
        <taxon>Zopfiaceae</taxon>
        <taxon>Zopfia</taxon>
    </lineage>
</organism>
<evidence type="ECO:0000256" key="2">
    <source>
        <dbReference type="ARBA" id="ARBA00022801"/>
    </source>
</evidence>
<evidence type="ECO:0000259" key="4">
    <source>
        <dbReference type="PROSITE" id="PS50263"/>
    </source>
</evidence>
<name>A0A6A6EVL0_9PEZI</name>
<dbReference type="PROSITE" id="PS50263">
    <property type="entry name" value="CN_HYDROLASE"/>
    <property type="match status" value="1"/>
</dbReference>
<dbReference type="Gene3D" id="3.60.110.10">
    <property type="entry name" value="Carbon-nitrogen hydrolase"/>
    <property type="match status" value="1"/>
</dbReference>
<dbReference type="AlphaFoldDB" id="A0A6A6EVL0"/>
<feature type="compositionally biased region" description="Basic residues" evidence="3">
    <location>
        <begin position="312"/>
        <end position="321"/>
    </location>
</feature>
<feature type="compositionally biased region" description="Basic and acidic residues" evidence="3">
    <location>
        <begin position="298"/>
        <end position="311"/>
    </location>
</feature>
<reference evidence="5" key="1">
    <citation type="journal article" date="2020" name="Stud. Mycol.">
        <title>101 Dothideomycetes genomes: a test case for predicting lifestyles and emergence of pathogens.</title>
        <authorList>
            <person name="Haridas S."/>
            <person name="Albert R."/>
            <person name="Binder M."/>
            <person name="Bloem J."/>
            <person name="Labutti K."/>
            <person name="Salamov A."/>
            <person name="Andreopoulos B."/>
            <person name="Baker S."/>
            <person name="Barry K."/>
            <person name="Bills G."/>
            <person name="Bluhm B."/>
            <person name="Cannon C."/>
            <person name="Castanera R."/>
            <person name="Culley D."/>
            <person name="Daum C."/>
            <person name="Ezra D."/>
            <person name="Gonzalez J."/>
            <person name="Henrissat B."/>
            <person name="Kuo A."/>
            <person name="Liang C."/>
            <person name="Lipzen A."/>
            <person name="Lutzoni F."/>
            <person name="Magnuson J."/>
            <person name="Mondo S."/>
            <person name="Nolan M."/>
            <person name="Ohm R."/>
            <person name="Pangilinan J."/>
            <person name="Park H.-J."/>
            <person name="Ramirez L."/>
            <person name="Alfaro M."/>
            <person name="Sun H."/>
            <person name="Tritt A."/>
            <person name="Yoshinaga Y."/>
            <person name="Zwiers L.-H."/>
            <person name="Turgeon B."/>
            <person name="Goodwin S."/>
            <person name="Spatafora J."/>
            <person name="Crous P."/>
            <person name="Grigoriev I."/>
        </authorList>
    </citation>
    <scope>NUCLEOTIDE SEQUENCE</scope>
    <source>
        <strain evidence="5">CBS 207.26</strain>
    </source>
</reference>
<comment type="similarity">
    <text evidence="1">Belongs to the carbon-nitrogen hydrolase superfamily. Nitrilase family.</text>
</comment>
<dbReference type="InterPro" id="IPR044149">
    <property type="entry name" value="Nitrilases_CHs"/>
</dbReference>
<feature type="region of interest" description="Disordered" evidence="3">
    <location>
        <begin position="298"/>
        <end position="321"/>
    </location>
</feature>
<keyword evidence="6" id="KW-1185">Reference proteome</keyword>
<protein>
    <submittedName>
        <fullName evidence="5">Carbon-nitrogen hydrolase</fullName>
    </submittedName>
</protein>
<dbReference type="InterPro" id="IPR036526">
    <property type="entry name" value="C-N_Hydrolase_sf"/>
</dbReference>
<dbReference type="EMBL" id="ML994612">
    <property type="protein sequence ID" value="KAF2194130.1"/>
    <property type="molecule type" value="Genomic_DNA"/>
</dbReference>
<dbReference type="Proteomes" id="UP000800200">
    <property type="component" value="Unassembled WGS sequence"/>
</dbReference>
<dbReference type="PANTHER" id="PTHR46044">
    <property type="entry name" value="NITRILASE"/>
    <property type="match status" value="1"/>
</dbReference>
<dbReference type="SUPFAM" id="SSF56317">
    <property type="entry name" value="Carbon-nitrogen hydrolase"/>
    <property type="match status" value="1"/>
</dbReference>
<evidence type="ECO:0000313" key="5">
    <source>
        <dbReference type="EMBL" id="KAF2194130.1"/>
    </source>
</evidence>
<dbReference type="PANTHER" id="PTHR46044:SF4">
    <property type="entry name" value="CYANIDE HYDRATASE"/>
    <property type="match status" value="1"/>
</dbReference>
<dbReference type="InterPro" id="IPR003010">
    <property type="entry name" value="C-N_Hydrolase"/>
</dbReference>
<feature type="domain" description="CN hydrolase" evidence="4">
    <location>
        <begin position="6"/>
        <end position="246"/>
    </location>
</feature>
<dbReference type="OrthoDB" id="10250282at2759"/>
<dbReference type="Pfam" id="PF00795">
    <property type="entry name" value="CN_hydrolase"/>
    <property type="match status" value="1"/>
</dbReference>
<dbReference type="GO" id="GO:0016787">
    <property type="term" value="F:hydrolase activity"/>
    <property type="evidence" value="ECO:0007669"/>
    <property type="project" value="UniProtKB-KW"/>
</dbReference>
<evidence type="ECO:0000256" key="1">
    <source>
        <dbReference type="ARBA" id="ARBA00008129"/>
    </source>
</evidence>
<accession>A0A6A6EVL0</accession>
<gene>
    <name evidence="5" type="ORF">K469DRAFT_727528</name>
</gene>
<sequence length="321" mass="36051">MILTIFIAAATTSEPAWFDLEGRVQKTMSFINDAGQAGCRLVAFPKVFNYQQSLPMLKKYHGNSLPVDSEEMRCIRRAARDNQLYSICSNLLQVLISPTGDVINHRRKIKPTQVKKLVYGDGAGDTSCQLNCWKNMNPSLKSLNVSMGEQMLKYPDPATNVADPASNLVTPAYAIRAGTWTLAPFQRLSVEGLKKNTLEGVEPERDPLTYNGHARIFRPDGSLVVEPAKNFYGPLLIGLNECHLTKTLANFGGHQMRPDFIRLFVDTRHEELVTEVDLDGGIATYSTRERLRLNTLPERSKEKKGQTDTRRWKPRIGSRSI</sequence>
<evidence type="ECO:0000256" key="3">
    <source>
        <dbReference type="SAM" id="MobiDB-lite"/>
    </source>
</evidence>